<protein>
    <submittedName>
        <fullName evidence="1">Uncharacterized protein</fullName>
    </submittedName>
</protein>
<keyword evidence="2" id="KW-1185">Reference proteome</keyword>
<name>A0ACC3SFS1_9PEZI</name>
<comment type="caution">
    <text evidence="1">The sequence shown here is derived from an EMBL/GenBank/DDBJ whole genome shotgun (WGS) entry which is preliminary data.</text>
</comment>
<evidence type="ECO:0000313" key="1">
    <source>
        <dbReference type="EMBL" id="KAK8212884.1"/>
    </source>
</evidence>
<dbReference type="EMBL" id="JAMKPW020000012">
    <property type="protein sequence ID" value="KAK8212884.1"/>
    <property type="molecule type" value="Genomic_DNA"/>
</dbReference>
<proteinExistence type="predicted"/>
<sequence>MLDQFEILTTSGVVLWSKTYVPVNANVVNSLINDVFIEERIQAGTKTGEDAHAARNTPFKKDKYTLKWSTAKDVGLIFVAVYQSILHLSWVDNLLDVVRALFIKEFGKDLRKSTTTTKVDYSGFNQTFDALVAKLDKSSGEAIARQSEPESTSTGELTPPSSSAGTEDGLDQPPLPPVPGFKKAPQKPLYNDTASTDATPIATPDTSRPNSPAVNHLLTAKTGPGGKGSRRARKAQLTSSAPVSSGDESPARNTRSQAKKVATKAKRRWDIDGTAIEGDEDSTLDYSSHDIRDGGDAEASQIEDIRAEDMGSRTAKGAFVLKDLDDEVDAILAESKAKQTGGASIEPAKSSGIVGSGFGAVSGYFRNIVGGKTLTKEDLVKPLKAMEDHLVEKNVAREAAVRLCESAERDLIGLKTSNFTSIDTTLRASMSRALTHMLTPTSSLDLLRSIQRTTTDPSSPRPYTISIVGVNGVGKSTSLGKLAFFLLQNNLRVLVCAADTFRSGAVEQLRVHVRNLSELARRENRGTIELYEKGYGKDAAVLARDAVAFARTRDAATGKLNFDVVLVDTAGRRHNDTRLMSSLTKFGQLVQPDKIFMVGEALVGSDSVAQARNFSAQFVDAAGKGRGLDGFVISKCDTVGDMVGTLVSMVHATGIPIVFLGVGQHYADLRGLNVGWAVDKLMK</sequence>
<accession>A0ACC3SFS1</accession>
<reference evidence="1" key="1">
    <citation type="submission" date="2024-02" db="EMBL/GenBank/DDBJ databases">
        <title>Metagenome Assembled Genome of Zalaria obscura JY119.</title>
        <authorList>
            <person name="Vighnesh L."/>
            <person name="Jagadeeshwari U."/>
            <person name="Venkata Ramana C."/>
            <person name="Sasikala C."/>
        </authorList>
    </citation>
    <scope>NUCLEOTIDE SEQUENCE</scope>
    <source>
        <strain evidence="1">JY119</strain>
    </source>
</reference>
<gene>
    <name evidence="1" type="ORF">M8818_003049</name>
</gene>
<organism evidence="1 2">
    <name type="scientific">Zalaria obscura</name>
    <dbReference type="NCBI Taxonomy" id="2024903"/>
    <lineage>
        <taxon>Eukaryota</taxon>
        <taxon>Fungi</taxon>
        <taxon>Dikarya</taxon>
        <taxon>Ascomycota</taxon>
        <taxon>Pezizomycotina</taxon>
        <taxon>Dothideomycetes</taxon>
        <taxon>Dothideomycetidae</taxon>
        <taxon>Dothideales</taxon>
        <taxon>Zalariaceae</taxon>
        <taxon>Zalaria</taxon>
    </lineage>
</organism>
<dbReference type="Proteomes" id="UP001320706">
    <property type="component" value="Unassembled WGS sequence"/>
</dbReference>
<evidence type="ECO:0000313" key="2">
    <source>
        <dbReference type="Proteomes" id="UP001320706"/>
    </source>
</evidence>